<dbReference type="RefSeq" id="WP_187467104.1">
    <property type="nucleotide sequence ID" value="NZ_JACSIT010000117.1"/>
</dbReference>
<gene>
    <name evidence="2" type="ORF">H9S92_12800</name>
</gene>
<organism evidence="2 3">
    <name type="scientific">Neolewinella lacunae</name>
    <dbReference type="NCBI Taxonomy" id="1517758"/>
    <lineage>
        <taxon>Bacteria</taxon>
        <taxon>Pseudomonadati</taxon>
        <taxon>Bacteroidota</taxon>
        <taxon>Saprospiria</taxon>
        <taxon>Saprospirales</taxon>
        <taxon>Lewinellaceae</taxon>
        <taxon>Neolewinella</taxon>
    </lineage>
</organism>
<proteinExistence type="predicted"/>
<name>A0A923T900_9BACT</name>
<protein>
    <recommendedName>
        <fullName evidence="4">Transposase</fullName>
    </recommendedName>
</protein>
<reference evidence="2" key="1">
    <citation type="submission" date="2020-08" db="EMBL/GenBank/DDBJ databases">
        <title>Lewinella bacteria from marine environments.</title>
        <authorList>
            <person name="Zhong Y."/>
        </authorList>
    </citation>
    <scope>NUCLEOTIDE SEQUENCE</scope>
    <source>
        <strain evidence="2">KCTC 42187</strain>
    </source>
</reference>
<dbReference type="AlphaFoldDB" id="A0A923T900"/>
<evidence type="ECO:0000313" key="2">
    <source>
        <dbReference type="EMBL" id="MBC6995051.1"/>
    </source>
</evidence>
<sequence>MAATKSRRLLQAQLRRSQQRVISLENKVAGLQALAAPIPVTGHTYPAQLIALGIFIVVHANGSLRCAAKTVGFVAQLLGWSFGTPSHTSVRRWVMRCGHFQLQQVAQLSGNYIALLDESIQIGREKLLLLLGIKIEADRSHCQPLRADDVTVLGLEVQSSWTGKDIADFLTRNLDRLPDVNIIHHTAIH</sequence>
<accession>A0A923T900</accession>
<feature type="coiled-coil region" evidence="1">
    <location>
        <begin position="7"/>
        <end position="34"/>
    </location>
</feature>
<keyword evidence="1" id="KW-0175">Coiled coil</keyword>
<evidence type="ECO:0000313" key="3">
    <source>
        <dbReference type="Proteomes" id="UP000650081"/>
    </source>
</evidence>
<keyword evidence="3" id="KW-1185">Reference proteome</keyword>
<dbReference type="Proteomes" id="UP000650081">
    <property type="component" value="Unassembled WGS sequence"/>
</dbReference>
<evidence type="ECO:0008006" key="4">
    <source>
        <dbReference type="Google" id="ProtNLM"/>
    </source>
</evidence>
<dbReference type="EMBL" id="JACSIT010000117">
    <property type="protein sequence ID" value="MBC6995051.1"/>
    <property type="molecule type" value="Genomic_DNA"/>
</dbReference>
<comment type="caution">
    <text evidence="2">The sequence shown here is derived from an EMBL/GenBank/DDBJ whole genome shotgun (WGS) entry which is preliminary data.</text>
</comment>
<evidence type="ECO:0000256" key="1">
    <source>
        <dbReference type="SAM" id="Coils"/>
    </source>
</evidence>